<evidence type="ECO:0000313" key="2">
    <source>
        <dbReference type="Proteomes" id="UP000186096"/>
    </source>
</evidence>
<evidence type="ECO:0000313" key="1">
    <source>
        <dbReference type="EMBL" id="SIS10751.1"/>
    </source>
</evidence>
<dbReference type="AlphaFoldDB" id="A0A1N7GDV7"/>
<dbReference type="Proteomes" id="UP000186096">
    <property type="component" value="Unassembled WGS sequence"/>
</dbReference>
<keyword evidence="2" id="KW-1185">Reference proteome</keyword>
<accession>A0A1N7GDV7</accession>
<gene>
    <name evidence="1" type="ORF">SAMN05421833_12818</name>
</gene>
<dbReference type="EMBL" id="FTNI01000028">
    <property type="protein sequence ID" value="SIS10751.1"/>
    <property type="molecule type" value="Genomic_DNA"/>
</dbReference>
<proteinExistence type="predicted"/>
<reference evidence="2" key="1">
    <citation type="submission" date="2017-01" db="EMBL/GenBank/DDBJ databases">
        <authorList>
            <person name="Varghese N."/>
            <person name="Submissions S."/>
        </authorList>
    </citation>
    <scope>NUCLEOTIDE SEQUENCE [LARGE SCALE GENOMIC DNA]</scope>
    <source>
        <strain evidence="2">ATCC 12950</strain>
    </source>
</reference>
<sequence length="105" mass="11864">MFSQLGVCEHLLSYISDKITESRKRDELTISEEICPPSHPITLDAETQGLLGKLSIRCIIWAGDICSKLMFLSWSKVVACTRAFGCHCHELRAHPSFFTFRAYIG</sequence>
<organism evidence="1 2">
    <name type="scientific">Microbispora rosea</name>
    <dbReference type="NCBI Taxonomy" id="58117"/>
    <lineage>
        <taxon>Bacteria</taxon>
        <taxon>Bacillati</taxon>
        <taxon>Actinomycetota</taxon>
        <taxon>Actinomycetes</taxon>
        <taxon>Streptosporangiales</taxon>
        <taxon>Streptosporangiaceae</taxon>
        <taxon>Microbispora</taxon>
    </lineage>
</organism>
<protein>
    <submittedName>
        <fullName evidence="1">Uncharacterized protein</fullName>
    </submittedName>
</protein>
<name>A0A1N7GDV7_9ACTN</name>